<dbReference type="Pfam" id="PF03747">
    <property type="entry name" value="ADP_ribosyl_GH"/>
    <property type="match status" value="1"/>
</dbReference>
<dbReference type="AlphaFoldDB" id="A0A850PSU6"/>
<name>A0A850PSU6_9MYCO</name>
<feature type="binding site" evidence="3">
    <location>
        <position position="264"/>
    </location>
    <ligand>
        <name>Mg(2+)</name>
        <dbReference type="ChEBI" id="CHEBI:18420"/>
        <label>1</label>
    </ligand>
</feature>
<dbReference type="PANTHER" id="PTHR16222:SF24">
    <property type="entry name" value="ADP-RIBOSYLHYDROLASE ARH3"/>
    <property type="match status" value="1"/>
</dbReference>
<feature type="binding site" evidence="3">
    <location>
        <position position="44"/>
    </location>
    <ligand>
        <name>Mg(2+)</name>
        <dbReference type="ChEBI" id="CHEBI:18420"/>
        <label>1</label>
    </ligand>
</feature>
<organism evidence="4 5">
    <name type="scientific">Mycolicibacterium hippocampi</name>
    <dbReference type="NCBI Taxonomy" id="659824"/>
    <lineage>
        <taxon>Bacteria</taxon>
        <taxon>Bacillati</taxon>
        <taxon>Actinomycetota</taxon>
        <taxon>Actinomycetes</taxon>
        <taxon>Mycobacteriales</taxon>
        <taxon>Mycobacteriaceae</taxon>
        <taxon>Mycolicibacterium</taxon>
    </lineage>
</organism>
<feature type="binding site" evidence="3">
    <location>
        <position position="262"/>
    </location>
    <ligand>
        <name>Mg(2+)</name>
        <dbReference type="ChEBI" id="CHEBI:18420"/>
        <label>1</label>
    </ligand>
</feature>
<comment type="cofactor">
    <cofactor evidence="3">
        <name>Mg(2+)</name>
        <dbReference type="ChEBI" id="CHEBI:18420"/>
    </cofactor>
    <text evidence="3">Binds 2 magnesium ions per subunit.</text>
</comment>
<evidence type="ECO:0000256" key="3">
    <source>
        <dbReference type="PIRSR" id="PIRSR605502-1"/>
    </source>
</evidence>
<evidence type="ECO:0000256" key="1">
    <source>
        <dbReference type="ARBA" id="ARBA00010702"/>
    </source>
</evidence>
<evidence type="ECO:0000313" key="4">
    <source>
        <dbReference type="EMBL" id="NVN50666.1"/>
    </source>
</evidence>
<dbReference type="GO" id="GO:0016787">
    <property type="term" value="F:hydrolase activity"/>
    <property type="evidence" value="ECO:0007669"/>
    <property type="project" value="UniProtKB-KW"/>
</dbReference>
<dbReference type="Gene3D" id="1.10.4080.10">
    <property type="entry name" value="ADP-ribosylation/Crystallin J1"/>
    <property type="match status" value="1"/>
</dbReference>
<dbReference type="InterPro" id="IPR036705">
    <property type="entry name" value="Ribosyl_crysJ1_sf"/>
</dbReference>
<feature type="binding site" evidence="3">
    <location>
        <position position="265"/>
    </location>
    <ligand>
        <name>Mg(2+)</name>
        <dbReference type="ChEBI" id="CHEBI:18420"/>
        <label>1</label>
    </ligand>
</feature>
<dbReference type="PANTHER" id="PTHR16222">
    <property type="entry name" value="ADP-RIBOSYLGLYCOHYDROLASE"/>
    <property type="match status" value="1"/>
</dbReference>
<evidence type="ECO:0000256" key="2">
    <source>
        <dbReference type="ARBA" id="ARBA00022801"/>
    </source>
</evidence>
<protein>
    <recommendedName>
        <fullName evidence="6">ADP-ribosylglycohydrolase</fullName>
    </recommendedName>
</protein>
<keyword evidence="5" id="KW-1185">Reference proteome</keyword>
<dbReference type="SUPFAM" id="SSF101478">
    <property type="entry name" value="ADP-ribosylglycohydrolase"/>
    <property type="match status" value="1"/>
</dbReference>
<sequence length="321" mass="32733">MGMPTQYLPREVVRARYGVLTGFEPGPPDNEISAGLPAGRVTDDTDQAVIVGRLLVEGGGRVDPQLLAERLLAWQERMAASGSLDLLGPSTLKALERFETGSATNRSGRWGDTNGAAMRIAPVGIATPAADLGRLVDAVEAVSFVTHNTGIAIAGAAAIAAAVSSGIDGNTLAASLDRAVDAAEMGAHRGYYVAGADVAARIRWALNLVAGTAPEDAADSVSTLIGTGVATQEAIPAALAMASMFPGDPWEACRRAASLGGDCDTIAAMAGAVVAAHVGASAFPAEVIAELMAANPNLDLDSLTKDLVRLRLTAIGDEVPR</sequence>
<comment type="similarity">
    <text evidence="1">Belongs to the ADP-ribosylglycohydrolase family.</text>
</comment>
<reference evidence="4 5" key="1">
    <citation type="submission" date="2020-05" db="EMBL/GenBank/DDBJ databases">
        <title>Draft genome sequence of Mycobacterium hippocampi DL, isolated from European seabass, Dicentrarchus labrax, reared in fish farms.</title>
        <authorList>
            <person name="Stathopoulou P."/>
            <person name="Asimakis E."/>
            <person name="Tzokas K."/>
            <person name="Batargias C."/>
            <person name="Tsiamis G."/>
        </authorList>
    </citation>
    <scope>NUCLEOTIDE SEQUENCE [LARGE SCALE GENOMIC DNA]</scope>
    <source>
        <strain evidence="4 5">DL</strain>
    </source>
</reference>
<keyword evidence="2" id="KW-0378">Hydrolase</keyword>
<keyword evidence="3" id="KW-0460">Magnesium</keyword>
<keyword evidence="3" id="KW-0479">Metal-binding</keyword>
<dbReference type="InterPro" id="IPR050792">
    <property type="entry name" value="ADP-ribosylglycohydrolase"/>
</dbReference>
<evidence type="ECO:0008006" key="6">
    <source>
        <dbReference type="Google" id="ProtNLM"/>
    </source>
</evidence>
<dbReference type="GO" id="GO:0046872">
    <property type="term" value="F:metal ion binding"/>
    <property type="evidence" value="ECO:0007669"/>
    <property type="project" value="UniProtKB-KW"/>
</dbReference>
<evidence type="ECO:0000313" key="5">
    <source>
        <dbReference type="Proteomes" id="UP000570517"/>
    </source>
</evidence>
<comment type="caution">
    <text evidence="4">The sequence shown here is derived from an EMBL/GenBank/DDBJ whole genome shotgun (WGS) entry which is preliminary data.</text>
</comment>
<dbReference type="EMBL" id="JABFYL010000025">
    <property type="protein sequence ID" value="NVN50666.1"/>
    <property type="molecule type" value="Genomic_DNA"/>
</dbReference>
<gene>
    <name evidence="4" type="ORF">HLY00_3384</name>
</gene>
<accession>A0A850PSU6</accession>
<feature type="binding site" evidence="3">
    <location>
        <position position="43"/>
    </location>
    <ligand>
        <name>Mg(2+)</name>
        <dbReference type="ChEBI" id="CHEBI:18420"/>
        <label>1</label>
    </ligand>
</feature>
<dbReference type="InterPro" id="IPR005502">
    <property type="entry name" value="Ribosyl_crysJ1"/>
</dbReference>
<dbReference type="Proteomes" id="UP000570517">
    <property type="component" value="Unassembled WGS sequence"/>
</dbReference>
<proteinExistence type="inferred from homology"/>
<feature type="binding site" evidence="3">
    <location>
        <position position="42"/>
    </location>
    <ligand>
        <name>Mg(2+)</name>
        <dbReference type="ChEBI" id="CHEBI:18420"/>
        <label>1</label>
    </ligand>
</feature>